<dbReference type="PANTHER" id="PTHR43003">
    <property type="entry name" value="DNA-3-METHYLADENINE GLYCOSYLASE"/>
    <property type="match status" value="1"/>
</dbReference>
<keyword evidence="7" id="KW-1185">Reference proteome</keyword>
<dbReference type="InterPro" id="IPR051912">
    <property type="entry name" value="Alkylbase_DNA_Glycosylase/TA"/>
</dbReference>
<proteinExistence type="predicted"/>
<dbReference type="SUPFAM" id="SSF48150">
    <property type="entry name" value="DNA-glycosylase"/>
    <property type="match status" value="1"/>
</dbReference>
<dbReference type="InterPro" id="IPR011257">
    <property type="entry name" value="DNA_glycosylase"/>
</dbReference>
<organism evidence="6 7">
    <name type="scientific">Salinisphaera dokdonensis CL-ES53</name>
    <dbReference type="NCBI Taxonomy" id="1304272"/>
    <lineage>
        <taxon>Bacteria</taxon>
        <taxon>Pseudomonadati</taxon>
        <taxon>Pseudomonadota</taxon>
        <taxon>Gammaproteobacteria</taxon>
        <taxon>Salinisphaerales</taxon>
        <taxon>Salinisphaeraceae</taxon>
        <taxon>Salinisphaera</taxon>
    </lineage>
</organism>
<name>A0ABV2AXD4_9GAMM</name>
<keyword evidence="4" id="KW-0234">DNA repair</keyword>
<accession>A0ABV2AXD4</accession>
<dbReference type="InterPro" id="IPR003265">
    <property type="entry name" value="HhH-GPD_domain"/>
</dbReference>
<comment type="caution">
    <text evidence="6">The sequence shown here is derived from an EMBL/GenBank/DDBJ whole genome shotgun (WGS) entry which is preliminary data.</text>
</comment>
<dbReference type="Proteomes" id="UP001460888">
    <property type="component" value="Unassembled WGS sequence"/>
</dbReference>
<evidence type="ECO:0000256" key="1">
    <source>
        <dbReference type="ARBA" id="ARBA00000086"/>
    </source>
</evidence>
<evidence type="ECO:0000256" key="3">
    <source>
        <dbReference type="ARBA" id="ARBA00022763"/>
    </source>
</evidence>
<gene>
    <name evidence="6" type="ORF">SADO_01855</name>
</gene>
<dbReference type="PANTHER" id="PTHR43003:SF5">
    <property type="entry name" value="DNA-3-METHYLADENINE GLYCOSYLASE"/>
    <property type="match status" value="1"/>
</dbReference>
<protein>
    <recommendedName>
        <fullName evidence="2">DNA-3-methyladenine glycosylase II</fullName>
        <ecNumber evidence="2">3.2.2.21</ecNumber>
    </recommendedName>
</protein>
<evidence type="ECO:0000256" key="2">
    <source>
        <dbReference type="ARBA" id="ARBA00012000"/>
    </source>
</evidence>
<dbReference type="CDD" id="cd00056">
    <property type="entry name" value="ENDO3c"/>
    <property type="match status" value="1"/>
</dbReference>
<sequence>MADSSKQEVGTAYTAGRATPLSFDAEKAVHELSAADPVLGKLIARVGPYSPQTVAAPDAFHALMRAIVYQQLSGKAAGTIHRRVLAALDGGDTPGAERIAAAEDATLRGAGLSQNKMLSLQALAAAQLAGELPDESRLDDYDDAELIERYSAIRGIGRWTVEMLLLFHLGRPDVMPIHDLGVRKGYAMTYGRDELPKPKQLERECEIWRPYRSVGSWFMWRATELED</sequence>
<dbReference type="EC" id="3.2.2.21" evidence="2"/>
<evidence type="ECO:0000259" key="5">
    <source>
        <dbReference type="SMART" id="SM00478"/>
    </source>
</evidence>
<dbReference type="SMART" id="SM00478">
    <property type="entry name" value="ENDO3c"/>
    <property type="match status" value="1"/>
</dbReference>
<dbReference type="RefSeq" id="WP_353108741.1">
    <property type="nucleotide sequence ID" value="NZ_APND01000001.1"/>
</dbReference>
<feature type="domain" description="HhH-GPD" evidence="5">
    <location>
        <begin position="68"/>
        <end position="224"/>
    </location>
</feature>
<dbReference type="Pfam" id="PF00730">
    <property type="entry name" value="HhH-GPD"/>
    <property type="match status" value="1"/>
</dbReference>
<evidence type="ECO:0000256" key="4">
    <source>
        <dbReference type="ARBA" id="ARBA00023204"/>
    </source>
</evidence>
<evidence type="ECO:0000313" key="6">
    <source>
        <dbReference type="EMBL" id="MES1927960.1"/>
    </source>
</evidence>
<evidence type="ECO:0000313" key="7">
    <source>
        <dbReference type="Proteomes" id="UP001460888"/>
    </source>
</evidence>
<comment type="catalytic activity">
    <reaction evidence="1">
        <text>Hydrolysis of alkylated DNA, releasing 3-methyladenine, 3-methylguanine, 7-methylguanine and 7-methyladenine.</text>
        <dbReference type="EC" id="3.2.2.21"/>
    </reaction>
</comment>
<dbReference type="Gene3D" id="1.10.1670.40">
    <property type="match status" value="1"/>
</dbReference>
<dbReference type="Gene3D" id="1.10.340.30">
    <property type="entry name" value="Hypothetical protein, domain 2"/>
    <property type="match status" value="1"/>
</dbReference>
<reference evidence="6 7" key="1">
    <citation type="submission" date="2013-03" db="EMBL/GenBank/DDBJ databases">
        <title>Salinisphaera dokdonensis CL-ES53 Genome Sequencing.</title>
        <authorList>
            <person name="Li C."/>
            <person name="Lai Q."/>
            <person name="Shao Z."/>
        </authorList>
    </citation>
    <scope>NUCLEOTIDE SEQUENCE [LARGE SCALE GENOMIC DNA]</scope>
    <source>
        <strain evidence="6 7">CL-ES53</strain>
    </source>
</reference>
<dbReference type="EMBL" id="APND01000001">
    <property type="protein sequence ID" value="MES1927960.1"/>
    <property type="molecule type" value="Genomic_DNA"/>
</dbReference>
<keyword evidence="3" id="KW-0227">DNA damage</keyword>